<gene>
    <name evidence="2" type="ORF">B0T10DRAFT_100066</name>
</gene>
<proteinExistence type="predicted"/>
<keyword evidence="3" id="KW-1185">Reference proteome</keyword>
<dbReference type="InterPro" id="IPR051678">
    <property type="entry name" value="AGP_Transferase"/>
</dbReference>
<evidence type="ECO:0000313" key="3">
    <source>
        <dbReference type="Proteomes" id="UP000777438"/>
    </source>
</evidence>
<reference evidence="2 3" key="1">
    <citation type="journal article" date="2021" name="Nat. Commun.">
        <title>Genetic determinants of endophytism in the Arabidopsis root mycobiome.</title>
        <authorList>
            <person name="Mesny F."/>
            <person name="Miyauchi S."/>
            <person name="Thiergart T."/>
            <person name="Pickel B."/>
            <person name="Atanasova L."/>
            <person name="Karlsson M."/>
            <person name="Huettel B."/>
            <person name="Barry K.W."/>
            <person name="Haridas S."/>
            <person name="Chen C."/>
            <person name="Bauer D."/>
            <person name="Andreopoulos W."/>
            <person name="Pangilinan J."/>
            <person name="LaButti K."/>
            <person name="Riley R."/>
            <person name="Lipzen A."/>
            <person name="Clum A."/>
            <person name="Drula E."/>
            <person name="Henrissat B."/>
            <person name="Kohler A."/>
            <person name="Grigoriev I.V."/>
            <person name="Martin F.M."/>
            <person name="Hacquard S."/>
        </authorList>
    </citation>
    <scope>NUCLEOTIDE SEQUENCE [LARGE SCALE GENOMIC DNA]</scope>
    <source>
        <strain evidence="2 3">MPI-CAGE-CH-0241</strain>
    </source>
</reference>
<dbReference type="PANTHER" id="PTHR21310">
    <property type="entry name" value="AMINOGLYCOSIDE PHOSPHOTRANSFERASE-RELATED-RELATED"/>
    <property type="match status" value="1"/>
</dbReference>
<dbReference type="InterPro" id="IPR002575">
    <property type="entry name" value="Aminoglycoside_PTrfase"/>
</dbReference>
<protein>
    <submittedName>
        <fullName evidence="2">Kinase-like domain-containing protein</fullName>
    </submittedName>
</protein>
<dbReference type="SUPFAM" id="SSF56112">
    <property type="entry name" value="Protein kinase-like (PK-like)"/>
    <property type="match status" value="1"/>
</dbReference>
<dbReference type="Pfam" id="PF01636">
    <property type="entry name" value="APH"/>
    <property type="match status" value="1"/>
</dbReference>
<evidence type="ECO:0000313" key="2">
    <source>
        <dbReference type="EMBL" id="KAH6898127.1"/>
    </source>
</evidence>
<dbReference type="PANTHER" id="PTHR21310:SF13">
    <property type="entry name" value="AMINOGLYCOSIDE PHOSPHOTRANSFERASE DOMAIN-CONTAINING PROTEIN"/>
    <property type="match status" value="1"/>
</dbReference>
<keyword evidence="2" id="KW-0418">Kinase</keyword>
<organism evidence="2 3">
    <name type="scientific">Thelonectria olida</name>
    <dbReference type="NCBI Taxonomy" id="1576542"/>
    <lineage>
        <taxon>Eukaryota</taxon>
        <taxon>Fungi</taxon>
        <taxon>Dikarya</taxon>
        <taxon>Ascomycota</taxon>
        <taxon>Pezizomycotina</taxon>
        <taxon>Sordariomycetes</taxon>
        <taxon>Hypocreomycetidae</taxon>
        <taxon>Hypocreales</taxon>
        <taxon>Nectriaceae</taxon>
        <taxon>Thelonectria</taxon>
    </lineage>
</organism>
<dbReference type="EMBL" id="JAGPYM010000002">
    <property type="protein sequence ID" value="KAH6898127.1"/>
    <property type="molecule type" value="Genomic_DNA"/>
</dbReference>
<dbReference type="Proteomes" id="UP000777438">
    <property type="component" value="Unassembled WGS sequence"/>
</dbReference>
<dbReference type="GO" id="GO:0016301">
    <property type="term" value="F:kinase activity"/>
    <property type="evidence" value="ECO:0007669"/>
    <property type="project" value="UniProtKB-KW"/>
</dbReference>
<comment type="caution">
    <text evidence="2">The sequence shown here is derived from an EMBL/GenBank/DDBJ whole genome shotgun (WGS) entry which is preliminary data.</text>
</comment>
<sequence>MSSCAGDDDSCSSDDESYCREEPPELDINIGKLKAIATATLHATCTSAKRIARGAFHEIYILRFRKTDKTPFESLVRAGYSCIARFTRTKTEGTAKGKSAIATIRYIKQNTTIPVPEIYSEHLDPDHEVGAALVLMERLPGKHLYRTWYDMSLERKKHVLSQVASVIIQLSSLKFDKIGSLHEGGLGPAVKPSSHSPQGPFDSTHDYLQSFISPDATKLPKLAEQYAKVRTELANFMARNPSAPYLSPPFTLIHGDFDAQNMLFLDSPDGSGSTLTGLIDFEYSYVGPIYFLYEYPIFIQDVDFSKELYAENAILRAHFVSEIFSQLRDSEARGMFIACMNAKCHFLNDFENYFMRMEEPDRFRINSAINFLKELKDGTGLAYCGRQDFQDEFYTEDGKPMVPKAEETTAEIAKEVPVTGKPEETNTEIVKELPVVLVE</sequence>
<feature type="domain" description="Aminoglycoside phosphotransferase" evidence="1">
    <location>
        <begin position="99"/>
        <end position="290"/>
    </location>
</feature>
<accession>A0A9P9ASB7</accession>
<name>A0A9P9ASB7_9HYPO</name>
<keyword evidence="2" id="KW-0808">Transferase</keyword>
<dbReference type="OrthoDB" id="10003767at2759"/>
<dbReference type="AlphaFoldDB" id="A0A9P9ASB7"/>
<dbReference type="Gene3D" id="3.90.1200.10">
    <property type="match status" value="1"/>
</dbReference>
<dbReference type="InterPro" id="IPR011009">
    <property type="entry name" value="Kinase-like_dom_sf"/>
</dbReference>
<evidence type="ECO:0000259" key="1">
    <source>
        <dbReference type="Pfam" id="PF01636"/>
    </source>
</evidence>